<accession>A0ABQ1EEX0</accession>
<comment type="caution">
    <text evidence="2">The sequence shown here is derived from an EMBL/GenBank/DDBJ whole genome shotgun (WGS) entry which is preliminary data.</text>
</comment>
<keyword evidence="1" id="KW-1133">Transmembrane helix</keyword>
<evidence type="ECO:0000313" key="3">
    <source>
        <dbReference type="Proteomes" id="UP000663802"/>
    </source>
</evidence>
<evidence type="ECO:0000313" key="2">
    <source>
        <dbReference type="EMBL" id="GFZ33368.1"/>
    </source>
</evidence>
<keyword evidence="1" id="KW-0812">Transmembrane</keyword>
<dbReference type="Proteomes" id="UP000663802">
    <property type="component" value="Unassembled WGS sequence"/>
</dbReference>
<proteinExistence type="predicted"/>
<name>A0ABQ1EEX0_9CLOT</name>
<keyword evidence="1" id="KW-0472">Membrane</keyword>
<sequence>MDQYIRSYFSDNNIYKLKMVYLIIPINFIYMRLKIYRNYYSYIILNVKNSK</sequence>
<gene>
    <name evidence="2" type="ORF">CSC2_38940</name>
</gene>
<evidence type="ECO:0000256" key="1">
    <source>
        <dbReference type="SAM" id="Phobius"/>
    </source>
</evidence>
<organism evidence="2 3">
    <name type="scientific">Clostridium zeae</name>
    <dbReference type="NCBI Taxonomy" id="2759022"/>
    <lineage>
        <taxon>Bacteria</taxon>
        <taxon>Bacillati</taxon>
        <taxon>Bacillota</taxon>
        <taxon>Clostridia</taxon>
        <taxon>Eubacteriales</taxon>
        <taxon>Clostridiaceae</taxon>
        <taxon>Clostridium</taxon>
    </lineage>
</organism>
<reference evidence="2 3" key="1">
    <citation type="journal article" date="2021" name="Int. J. Syst. Evol. Microbiol.">
        <title>Clostridium zeae sp. nov., isolated from corn silage.</title>
        <authorList>
            <person name="Kobayashi H."/>
            <person name="Tanizawa Y."/>
            <person name="Yagura M."/>
            <person name="Sakamoto M."/>
            <person name="Ohkuma M."/>
            <person name="Tohno M."/>
        </authorList>
    </citation>
    <scope>NUCLEOTIDE SEQUENCE [LARGE SCALE GENOMIC DNA]</scope>
    <source>
        <strain evidence="2 3">CSC2</strain>
    </source>
</reference>
<keyword evidence="3" id="KW-1185">Reference proteome</keyword>
<feature type="transmembrane region" description="Helical" evidence="1">
    <location>
        <begin position="14"/>
        <end position="33"/>
    </location>
</feature>
<dbReference type="EMBL" id="BMBA01000005">
    <property type="protein sequence ID" value="GFZ33368.1"/>
    <property type="molecule type" value="Genomic_DNA"/>
</dbReference>
<protein>
    <submittedName>
        <fullName evidence="2">Uncharacterized protein</fullName>
    </submittedName>
</protein>